<name>A0A929BAL2_9PSEU</name>
<evidence type="ECO:0000256" key="1">
    <source>
        <dbReference type="SAM" id="Phobius"/>
    </source>
</evidence>
<organism evidence="2 3">
    <name type="scientific">Saccharopolyspora montiporae</name>
    <dbReference type="NCBI Taxonomy" id="2781240"/>
    <lineage>
        <taxon>Bacteria</taxon>
        <taxon>Bacillati</taxon>
        <taxon>Actinomycetota</taxon>
        <taxon>Actinomycetes</taxon>
        <taxon>Pseudonocardiales</taxon>
        <taxon>Pseudonocardiaceae</taxon>
        <taxon>Saccharopolyspora</taxon>
    </lineage>
</organism>
<feature type="transmembrane region" description="Helical" evidence="1">
    <location>
        <begin position="122"/>
        <end position="141"/>
    </location>
</feature>
<protein>
    <submittedName>
        <fullName evidence="2">Uncharacterized protein</fullName>
    </submittedName>
</protein>
<dbReference type="Proteomes" id="UP000598360">
    <property type="component" value="Unassembled WGS sequence"/>
</dbReference>
<evidence type="ECO:0000313" key="3">
    <source>
        <dbReference type="Proteomes" id="UP000598360"/>
    </source>
</evidence>
<keyword evidence="1" id="KW-0812">Transmembrane</keyword>
<dbReference type="AlphaFoldDB" id="A0A929BAL2"/>
<dbReference type="RefSeq" id="WP_193927954.1">
    <property type="nucleotide sequence ID" value="NZ_JADEYC010000014.1"/>
</dbReference>
<keyword evidence="3" id="KW-1185">Reference proteome</keyword>
<reference evidence="2" key="1">
    <citation type="submission" date="2020-10" db="EMBL/GenBank/DDBJ databases">
        <title>Diversity and distribution of actinomycetes associated with coral in the coast of Hainan.</title>
        <authorList>
            <person name="Li F."/>
        </authorList>
    </citation>
    <scope>NUCLEOTIDE SEQUENCE</scope>
    <source>
        <strain evidence="2">HNM0983</strain>
    </source>
</reference>
<keyword evidence="1" id="KW-1133">Transmembrane helix</keyword>
<evidence type="ECO:0000313" key="2">
    <source>
        <dbReference type="EMBL" id="MBE9374501.1"/>
    </source>
</evidence>
<accession>A0A929BAL2</accession>
<gene>
    <name evidence="2" type="ORF">IQ251_08575</name>
</gene>
<comment type="caution">
    <text evidence="2">The sequence shown here is derived from an EMBL/GenBank/DDBJ whole genome shotgun (WGS) entry which is preliminary data.</text>
</comment>
<dbReference type="EMBL" id="JADEYC010000014">
    <property type="protein sequence ID" value="MBE9374501.1"/>
    <property type="molecule type" value="Genomic_DNA"/>
</dbReference>
<proteinExistence type="predicted"/>
<keyword evidence="1" id="KW-0472">Membrane</keyword>
<feature type="transmembrane region" description="Helical" evidence="1">
    <location>
        <begin position="88"/>
        <end position="110"/>
    </location>
</feature>
<sequence>MAGDEVRIPAESAAVAGNLPAACAAHGRPAVRSADFAVQSRAQVQGSRVLNANVLGMAARAGERARQVQVTRVRGWPLCRSCARRRSALLGLALLLLGGGLVSIAVALLIRVSTGEQSAVLGVPLLGGFAAVLAAVLPFSWGSLPRISRARTSADGRFVLVADPHPAFAAQVRS</sequence>